<evidence type="ECO:0000313" key="2">
    <source>
        <dbReference type="EMBL" id="KAF1939178.1"/>
    </source>
</evidence>
<organism evidence="2 3">
    <name type="scientific">Clathrospora elynae</name>
    <dbReference type="NCBI Taxonomy" id="706981"/>
    <lineage>
        <taxon>Eukaryota</taxon>
        <taxon>Fungi</taxon>
        <taxon>Dikarya</taxon>
        <taxon>Ascomycota</taxon>
        <taxon>Pezizomycotina</taxon>
        <taxon>Dothideomycetes</taxon>
        <taxon>Pleosporomycetidae</taxon>
        <taxon>Pleosporales</taxon>
        <taxon>Diademaceae</taxon>
        <taxon>Clathrospora</taxon>
    </lineage>
</organism>
<feature type="region of interest" description="Disordered" evidence="1">
    <location>
        <begin position="1"/>
        <end position="30"/>
    </location>
</feature>
<feature type="compositionally biased region" description="Basic and acidic residues" evidence="1">
    <location>
        <begin position="143"/>
        <end position="157"/>
    </location>
</feature>
<feature type="region of interest" description="Disordered" evidence="1">
    <location>
        <begin position="70"/>
        <end position="194"/>
    </location>
</feature>
<dbReference type="OrthoDB" id="3695217at2759"/>
<feature type="compositionally biased region" description="Polar residues" evidence="1">
    <location>
        <begin position="99"/>
        <end position="109"/>
    </location>
</feature>
<dbReference type="EMBL" id="ML976087">
    <property type="protein sequence ID" value="KAF1939178.1"/>
    <property type="molecule type" value="Genomic_DNA"/>
</dbReference>
<feature type="compositionally biased region" description="Low complexity" evidence="1">
    <location>
        <begin position="176"/>
        <end position="186"/>
    </location>
</feature>
<gene>
    <name evidence="2" type="ORF">EJ02DRAFT_497845</name>
</gene>
<dbReference type="Proteomes" id="UP000800038">
    <property type="component" value="Unassembled WGS sequence"/>
</dbReference>
<sequence>MVRLLTSTPSSRTNEKSKGTRRTAPGSEKEIKILTSDEACHSIAIPAVDTSKYEAGWNARRERARIQREQAVCEATSRRQPLSPKPQDGSYPILPQTAPRESSQSNLGSYASHRHLLRNSRSITGSRPPLDRQASLGTTAAYPDHRGYDTESSEKASTDFNSYHSTHESAVRRSRSGSSSDQSFTSQATPPMPVVLAPPAYRYYTSPNLYSEFGTGVGQAVISRHSSNSRTSSLPCMHNDSKPPNHTSSRSCTMPAHQVEVQRARLESLAALTAGPTTTRRRTSSLQKSSTPHHRDPFLHNRPLSHSNLKPMPQCSSLPTNNTNTTTINTSKIIVDKNPDKLRRAPEFYESRSLPKRESLTQWKAERDEARAEFDGMRRADMKERVRRANQLEGERERELLKVGKGTGTGIGVEGKEKERGCFGGLVAVFGFGGK</sequence>
<keyword evidence="3" id="KW-1185">Reference proteome</keyword>
<evidence type="ECO:0000256" key="1">
    <source>
        <dbReference type="SAM" id="MobiDB-lite"/>
    </source>
</evidence>
<dbReference type="AlphaFoldDB" id="A0A6A5SHV1"/>
<feature type="region of interest" description="Disordered" evidence="1">
    <location>
        <begin position="273"/>
        <end position="298"/>
    </location>
</feature>
<accession>A0A6A5SHV1</accession>
<reference evidence="2" key="1">
    <citation type="journal article" date="2020" name="Stud. Mycol.">
        <title>101 Dothideomycetes genomes: a test case for predicting lifestyles and emergence of pathogens.</title>
        <authorList>
            <person name="Haridas S."/>
            <person name="Albert R."/>
            <person name="Binder M."/>
            <person name="Bloem J."/>
            <person name="Labutti K."/>
            <person name="Salamov A."/>
            <person name="Andreopoulos B."/>
            <person name="Baker S."/>
            <person name="Barry K."/>
            <person name="Bills G."/>
            <person name="Bluhm B."/>
            <person name="Cannon C."/>
            <person name="Castanera R."/>
            <person name="Culley D."/>
            <person name="Daum C."/>
            <person name="Ezra D."/>
            <person name="Gonzalez J."/>
            <person name="Henrissat B."/>
            <person name="Kuo A."/>
            <person name="Liang C."/>
            <person name="Lipzen A."/>
            <person name="Lutzoni F."/>
            <person name="Magnuson J."/>
            <person name="Mondo S."/>
            <person name="Nolan M."/>
            <person name="Ohm R."/>
            <person name="Pangilinan J."/>
            <person name="Park H.-J."/>
            <person name="Ramirez L."/>
            <person name="Alfaro M."/>
            <person name="Sun H."/>
            <person name="Tritt A."/>
            <person name="Yoshinaga Y."/>
            <person name="Zwiers L.-H."/>
            <person name="Turgeon B."/>
            <person name="Goodwin S."/>
            <person name="Spatafora J."/>
            <person name="Crous P."/>
            <person name="Grigoriev I."/>
        </authorList>
    </citation>
    <scope>NUCLEOTIDE SEQUENCE</scope>
    <source>
        <strain evidence="2">CBS 161.51</strain>
    </source>
</reference>
<name>A0A6A5SHV1_9PLEO</name>
<feature type="compositionally biased region" description="Polar residues" evidence="1">
    <location>
        <begin position="1"/>
        <end position="12"/>
    </location>
</feature>
<evidence type="ECO:0000313" key="3">
    <source>
        <dbReference type="Proteomes" id="UP000800038"/>
    </source>
</evidence>
<feature type="region of interest" description="Disordered" evidence="1">
    <location>
        <begin position="226"/>
        <end position="252"/>
    </location>
</feature>
<feature type="compositionally biased region" description="Polar residues" evidence="1">
    <location>
        <begin position="242"/>
        <end position="252"/>
    </location>
</feature>
<proteinExistence type="predicted"/>
<protein>
    <submittedName>
        <fullName evidence="2">Uncharacterized protein</fullName>
    </submittedName>
</protein>